<protein>
    <recommendedName>
        <fullName evidence="3">Bifunctional non-homologous end joining protein LigD</fullName>
    </recommendedName>
</protein>
<evidence type="ECO:0000313" key="2">
    <source>
        <dbReference type="Proteomes" id="UP001596031"/>
    </source>
</evidence>
<keyword evidence="2" id="KW-1185">Reference proteome</keyword>
<evidence type="ECO:0008006" key="3">
    <source>
        <dbReference type="Google" id="ProtNLM"/>
    </source>
</evidence>
<dbReference type="SUPFAM" id="SSF56091">
    <property type="entry name" value="DNA ligase/mRNA capping enzyme, catalytic domain"/>
    <property type="match status" value="1"/>
</dbReference>
<organism evidence="1 2">
    <name type="scientific">Massilia jejuensis</name>
    <dbReference type="NCBI Taxonomy" id="648894"/>
    <lineage>
        <taxon>Bacteria</taxon>
        <taxon>Pseudomonadati</taxon>
        <taxon>Pseudomonadota</taxon>
        <taxon>Betaproteobacteria</taxon>
        <taxon>Burkholderiales</taxon>
        <taxon>Oxalobacteraceae</taxon>
        <taxon>Telluria group</taxon>
        <taxon>Massilia</taxon>
    </lineage>
</organism>
<dbReference type="Proteomes" id="UP001596031">
    <property type="component" value="Unassembled WGS sequence"/>
</dbReference>
<comment type="caution">
    <text evidence="1">The sequence shown here is derived from an EMBL/GenBank/DDBJ whole genome shotgun (WGS) entry which is preliminary data.</text>
</comment>
<proteinExistence type="predicted"/>
<accession>A0ABW0PGL8</accession>
<dbReference type="RefSeq" id="WP_379719398.1">
    <property type="nucleotide sequence ID" value="NZ_JBHSMS010000026.1"/>
</dbReference>
<evidence type="ECO:0000313" key="1">
    <source>
        <dbReference type="EMBL" id="MFC5511133.1"/>
    </source>
</evidence>
<sequence length="399" mass="43468">MADPREEHVYMHSTKNGADKDYNLHLEPDGQGQWRLIYENGKHGAALKRKEKIEGSVPYEQAKAAFDASVKDKMKSGGYMPQGAGVAYQDVVPADRVSGIEPQLLKTISTDLVHQRMADSAWMWQEKKDGERRMIRKTTEGEGAAAKVTVIGTNRDGLIVPIPKELADAVAALPLPFCVLDGEDMGQGRYAAFDLVATPDDPAGQRRCEDRYLALHSLLRAAPSPYWVAVATAFTPAAAKAMNKAVFHAGGEGLVGKRKDAPYTPGVSEDQFKFPYLERATVYVESHDGSKRSVHIAVLDADGKSMPLKKVTIPANYDIPPVGAIVDVEYLYAHATGGLAQPRYKGVRNDRQLEHCVVSQLKYKSADACLPLEAIALGPDYEPAQDDETEEEAVGMAGC</sequence>
<dbReference type="EMBL" id="JBHSMS010000026">
    <property type="protein sequence ID" value="MFC5511133.1"/>
    <property type="molecule type" value="Genomic_DNA"/>
</dbReference>
<name>A0ABW0PGL8_9BURK</name>
<reference evidence="2" key="1">
    <citation type="journal article" date="2019" name="Int. J. Syst. Evol. Microbiol.">
        <title>The Global Catalogue of Microorganisms (GCM) 10K type strain sequencing project: providing services to taxonomists for standard genome sequencing and annotation.</title>
        <authorList>
            <consortium name="The Broad Institute Genomics Platform"/>
            <consortium name="The Broad Institute Genome Sequencing Center for Infectious Disease"/>
            <person name="Wu L."/>
            <person name="Ma J."/>
        </authorList>
    </citation>
    <scope>NUCLEOTIDE SEQUENCE [LARGE SCALE GENOMIC DNA]</scope>
    <source>
        <strain evidence="2">CCUG 38813</strain>
    </source>
</reference>
<dbReference type="Gene3D" id="3.30.470.30">
    <property type="entry name" value="DNA ligase/mRNA capping enzyme"/>
    <property type="match status" value="1"/>
</dbReference>
<gene>
    <name evidence="1" type="ORF">ACFPOU_08330</name>
</gene>